<dbReference type="STRING" id="1236970.JCM9140_2651"/>
<evidence type="ECO:0000256" key="1">
    <source>
        <dbReference type="SAM" id="SignalP"/>
    </source>
</evidence>
<accession>W4Q5D8</accession>
<name>W4Q5D8_9BACI</name>
<keyword evidence="1" id="KW-0732">Signal</keyword>
<feature type="signal peptide" evidence="1">
    <location>
        <begin position="1"/>
        <end position="24"/>
    </location>
</feature>
<evidence type="ECO:0000313" key="2">
    <source>
        <dbReference type="EMBL" id="GAE26569.1"/>
    </source>
</evidence>
<protein>
    <recommendedName>
        <fullName evidence="4">Lipoprotein</fullName>
    </recommendedName>
</protein>
<keyword evidence="3" id="KW-1185">Reference proteome</keyword>
<feature type="chain" id="PRO_5038506659" description="Lipoprotein" evidence="1">
    <location>
        <begin position="25"/>
        <end position="187"/>
    </location>
</feature>
<comment type="caution">
    <text evidence="2">The sequence shown here is derived from an EMBL/GenBank/DDBJ whole genome shotgun (WGS) entry which is preliminary data.</text>
</comment>
<reference evidence="2" key="1">
    <citation type="journal article" date="2014" name="Genome Announc.">
        <title>Draft Genome Sequences of Three Alkaliphilic Bacillus Strains, Bacillus wakoensis JCM 9140T, Bacillus akibai JCM 9157T, and Bacillus hemicellulosilyticus JCM 9152T.</title>
        <authorList>
            <person name="Yuki M."/>
            <person name="Oshima K."/>
            <person name="Suda W."/>
            <person name="Oshida Y."/>
            <person name="Kitamura K."/>
            <person name="Iida T."/>
            <person name="Hattori M."/>
            <person name="Ohkuma M."/>
        </authorList>
    </citation>
    <scope>NUCLEOTIDE SEQUENCE [LARGE SCALE GENOMIC DNA]</scope>
    <source>
        <strain evidence="2">JCM 9140</strain>
    </source>
</reference>
<proteinExistence type="predicted"/>
<dbReference type="EMBL" id="BAUT01000027">
    <property type="protein sequence ID" value="GAE26569.1"/>
    <property type="molecule type" value="Genomic_DNA"/>
</dbReference>
<sequence length="187" mass="22069">MKKWRNNGFVLLFIMAATTTITNACGYFEVQSKTVEPIESSSTAEEFMTTVILDRSILEVDDELLTRFNDFMRTYNKSFFEEVTPFEVFQLYMYTLAGEDYGTLYHFHPEESVLQSKDAFIKDGRNDVNLVQNRELMKRVNEVREVMVHVEEGQARIQFRLEEPQETLTFQLVLEGKRWFVMPMPMQ</sequence>
<gene>
    <name evidence="2" type="ORF">JCM9140_2651</name>
</gene>
<evidence type="ECO:0008006" key="4">
    <source>
        <dbReference type="Google" id="ProtNLM"/>
    </source>
</evidence>
<evidence type="ECO:0000313" key="3">
    <source>
        <dbReference type="Proteomes" id="UP000018890"/>
    </source>
</evidence>
<dbReference type="RefSeq" id="WP_034746425.1">
    <property type="nucleotide sequence ID" value="NZ_BAUT01000027.1"/>
</dbReference>
<dbReference type="OrthoDB" id="2943649at2"/>
<dbReference type="AlphaFoldDB" id="W4Q5D8"/>
<dbReference type="Proteomes" id="UP000018890">
    <property type="component" value="Unassembled WGS sequence"/>
</dbReference>
<organism evidence="2 3">
    <name type="scientific">Halalkalibacter wakoensis JCM 9140</name>
    <dbReference type="NCBI Taxonomy" id="1236970"/>
    <lineage>
        <taxon>Bacteria</taxon>
        <taxon>Bacillati</taxon>
        <taxon>Bacillota</taxon>
        <taxon>Bacilli</taxon>
        <taxon>Bacillales</taxon>
        <taxon>Bacillaceae</taxon>
        <taxon>Halalkalibacter</taxon>
    </lineage>
</organism>